<dbReference type="RefSeq" id="WP_230368969.1">
    <property type="nucleotide sequence ID" value="NZ_WLYX01000001.1"/>
</dbReference>
<organism evidence="1 2">
    <name type="scientific">Paludibacterium denitrificans</name>
    <dbReference type="NCBI Taxonomy" id="2675226"/>
    <lineage>
        <taxon>Bacteria</taxon>
        <taxon>Pseudomonadati</taxon>
        <taxon>Pseudomonadota</taxon>
        <taxon>Betaproteobacteria</taxon>
        <taxon>Neisseriales</taxon>
        <taxon>Chromobacteriaceae</taxon>
        <taxon>Paludibacterium</taxon>
    </lineage>
</organism>
<keyword evidence="2" id="KW-1185">Reference proteome</keyword>
<dbReference type="Proteomes" id="UP000446658">
    <property type="component" value="Unassembled WGS sequence"/>
</dbReference>
<dbReference type="AlphaFoldDB" id="A0A844GB61"/>
<comment type="caution">
    <text evidence="1">The sequence shown here is derived from an EMBL/GenBank/DDBJ whole genome shotgun (WGS) entry which is preliminary data.</text>
</comment>
<name>A0A844GB61_9NEIS</name>
<sequence>MAARTSVSMLPSAVREWLDQSLVEGNFSGYRALEEALRDKGFAISKSAIHRYGQKIERRFAAIKASTEAARLLTQGASDDTDARSEAVIALVQTELFDSIVNLQEASDEDVSNEDRIALLSKVAKNIATLSRASVNQKKFRLDEQARIEQKAREALLAEQEEKLEELRGSDGMSEQMENSIRRILLGKE</sequence>
<dbReference type="InterPro" id="IPR021874">
    <property type="entry name" value="Phage_Mu_Gp27"/>
</dbReference>
<reference evidence="1 2" key="1">
    <citation type="submission" date="2019-11" db="EMBL/GenBank/DDBJ databases">
        <title>Draft genome sequence of Paludibacterium sp. dN18-1.</title>
        <authorList>
            <person name="Im W.-T."/>
        </authorList>
    </citation>
    <scope>NUCLEOTIDE SEQUENCE [LARGE SCALE GENOMIC DNA]</scope>
    <source>
        <strain evidence="2">dN 18-1</strain>
    </source>
</reference>
<proteinExistence type="predicted"/>
<dbReference type="Pfam" id="PF11985">
    <property type="entry name" value="Phage_Mu_Gp27"/>
    <property type="match status" value="1"/>
</dbReference>
<protein>
    <submittedName>
        <fullName evidence="1">DUF3486 family protein</fullName>
    </submittedName>
</protein>
<evidence type="ECO:0000313" key="1">
    <source>
        <dbReference type="EMBL" id="MTD32531.1"/>
    </source>
</evidence>
<dbReference type="EMBL" id="WLYX01000001">
    <property type="protein sequence ID" value="MTD32531.1"/>
    <property type="molecule type" value="Genomic_DNA"/>
</dbReference>
<gene>
    <name evidence="1" type="ORF">GKE73_02105</name>
</gene>
<evidence type="ECO:0000313" key="2">
    <source>
        <dbReference type="Proteomes" id="UP000446658"/>
    </source>
</evidence>
<accession>A0A844GB61</accession>